<dbReference type="Pfam" id="PF00400">
    <property type="entry name" value="WD40"/>
    <property type="match status" value="2"/>
</dbReference>
<dbReference type="InterPro" id="IPR050505">
    <property type="entry name" value="WDR55/POC1"/>
</dbReference>
<dbReference type="InterPro" id="IPR036322">
    <property type="entry name" value="WD40_repeat_dom_sf"/>
</dbReference>
<sequence length="335" mass="37361">MEAEGKPTFLKFHQGSVRGVAFHPQDHFLFCSGAYDGKINLYSAQRYEFLQTYSVSNSNLARNINAVRFTCDGGKIVSTSTSRRLSVIDVEKGEQVLTYDNCAFSGRDRTGLAANPASPNLITCVSSNGRGLTLFDLRMQLPLDFLFDVHSGIIRDVLFLHESWPWCQLDYNILTVGSDGLSKVSTLDGRCVHAVNVGESMNAATVSPEAFNSSVEDGFSSVIVYGGDTASSYVPEVGIQEKLSENNNNPVWKVRYNSSGSLLYTACERGVIRKYRRWPDRHEYLGEVFRHKSDVQDMDISPYNEYLVTASRDRTVGVIKLGGPNHGPWEYYELT</sequence>
<name>R7V0G5_CAPTE</name>
<dbReference type="PROSITE" id="PS50082">
    <property type="entry name" value="WD_REPEATS_2"/>
    <property type="match status" value="1"/>
</dbReference>
<reference evidence="5" key="3">
    <citation type="submission" date="2015-06" db="UniProtKB">
        <authorList>
            <consortium name="EnsemblMetazoa"/>
        </authorList>
    </citation>
    <scope>IDENTIFICATION</scope>
</reference>
<dbReference type="PANTHER" id="PTHR44019:SF8">
    <property type="entry name" value="POC1 CENTRIOLAR PROTEIN HOMOLOG"/>
    <property type="match status" value="1"/>
</dbReference>
<dbReference type="OrthoDB" id="1602884at2759"/>
<dbReference type="EMBL" id="AMQN01006312">
    <property type="status" value="NOT_ANNOTATED_CDS"/>
    <property type="molecule type" value="Genomic_DNA"/>
</dbReference>
<evidence type="ECO:0000256" key="1">
    <source>
        <dbReference type="ARBA" id="ARBA00022574"/>
    </source>
</evidence>
<proteinExistence type="predicted"/>
<dbReference type="OMA" id="SWPWCKG"/>
<dbReference type="STRING" id="283909.R7V0G5"/>
<feature type="repeat" description="WD" evidence="3">
    <location>
        <begin position="10"/>
        <end position="52"/>
    </location>
</feature>
<dbReference type="Gene3D" id="2.130.10.10">
    <property type="entry name" value="YVTN repeat-like/Quinoprotein amine dehydrogenase"/>
    <property type="match status" value="2"/>
</dbReference>
<protein>
    <submittedName>
        <fullName evidence="4 5">Uncharacterized protein</fullName>
    </submittedName>
</protein>
<evidence type="ECO:0000256" key="3">
    <source>
        <dbReference type="PROSITE-ProRule" id="PRU00221"/>
    </source>
</evidence>
<keyword evidence="1 3" id="KW-0853">WD repeat</keyword>
<dbReference type="InterPro" id="IPR001680">
    <property type="entry name" value="WD40_rpt"/>
</dbReference>
<keyword evidence="2" id="KW-0677">Repeat</keyword>
<evidence type="ECO:0000313" key="5">
    <source>
        <dbReference type="EnsemblMetazoa" id="CapteP226153"/>
    </source>
</evidence>
<dbReference type="PANTHER" id="PTHR44019">
    <property type="entry name" value="WD REPEAT-CONTAINING PROTEIN 55"/>
    <property type="match status" value="1"/>
</dbReference>
<keyword evidence="6" id="KW-1185">Reference proteome</keyword>
<evidence type="ECO:0000256" key="2">
    <source>
        <dbReference type="ARBA" id="ARBA00022737"/>
    </source>
</evidence>
<dbReference type="HOGENOM" id="CLU_829785_0_0_1"/>
<evidence type="ECO:0000313" key="6">
    <source>
        <dbReference type="Proteomes" id="UP000014760"/>
    </source>
</evidence>
<dbReference type="SUPFAM" id="SSF50978">
    <property type="entry name" value="WD40 repeat-like"/>
    <property type="match status" value="1"/>
</dbReference>
<dbReference type="EnsemblMetazoa" id="CapteT226153">
    <property type="protein sequence ID" value="CapteP226153"/>
    <property type="gene ID" value="CapteG226153"/>
</dbReference>
<reference evidence="4 6" key="2">
    <citation type="journal article" date="2013" name="Nature">
        <title>Insights into bilaterian evolution from three spiralian genomes.</title>
        <authorList>
            <person name="Simakov O."/>
            <person name="Marletaz F."/>
            <person name="Cho S.J."/>
            <person name="Edsinger-Gonzales E."/>
            <person name="Havlak P."/>
            <person name="Hellsten U."/>
            <person name="Kuo D.H."/>
            <person name="Larsson T."/>
            <person name="Lv J."/>
            <person name="Arendt D."/>
            <person name="Savage R."/>
            <person name="Osoegawa K."/>
            <person name="de Jong P."/>
            <person name="Grimwood J."/>
            <person name="Chapman J.A."/>
            <person name="Shapiro H."/>
            <person name="Aerts A."/>
            <person name="Otillar R.P."/>
            <person name="Terry A.Y."/>
            <person name="Boore J.L."/>
            <person name="Grigoriev I.V."/>
            <person name="Lindberg D.R."/>
            <person name="Seaver E.C."/>
            <person name="Weisblat D.A."/>
            <person name="Putnam N.H."/>
            <person name="Rokhsar D.S."/>
        </authorList>
    </citation>
    <scope>NUCLEOTIDE SEQUENCE</scope>
    <source>
        <strain evidence="4 6">I ESC-2004</strain>
    </source>
</reference>
<dbReference type="InterPro" id="IPR015943">
    <property type="entry name" value="WD40/YVTN_repeat-like_dom_sf"/>
</dbReference>
<organism evidence="4">
    <name type="scientific">Capitella teleta</name>
    <name type="common">Polychaete worm</name>
    <dbReference type="NCBI Taxonomy" id="283909"/>
    <lineage>
        <taxon>Eukaryota</taxon>
        <taxon>Metazoa</taxon>
        <taxon>Spiralia</taxon>
        <taxon>Lophotrochozoa</taxon>
        <taxon>Annelida</taxon>
        <taxon>Polychaeta</taxon>
        <taxon>Sedentaria</taxon>
        <taxon>Scolecida</taxon>
        <taxon>Capitellidae</taxon>
        <taxon>Capitella</taxon>
    </lineage>
</organism>
<dbReference type="EMBL" id="KB298038">
    <property type="protein sequence ID" value="ELU09697.1"/>
    <property type="molecule type" value="Genomic_DNA"/>
</dbReference>
<dbReference type="Proteomes" id="UP000014760">
    <property type="component" value="Unassembled WGS sequence"/>
</dbReference>
<accession>R7V0G5</accession>
<gene>
    <name evidence="4" type="ORF">CAPTEDRAFT_226153</name>
</gene>
<dbReference type="SMART" id="SM00320">
    <property type="entry name" value="WD40"/>
    <property type="match status" value="4"/>
</dbReference>
<evidence type="ECO:0000313" key="4">
    <source>
        <dbReference type="EMBL" id="ELU09697.1"/>
    </source>
</evidence>
<dbReference type="AlphaFoldDB" id="R7V0G5"/>
<reference evidence="6" key="1">
    <citation type="submission" date="2012-12" db="EMBL/GenBank/DDBJ databases">
        <authorList>
            <person name="Hellsten U."/>
            <person name="Grimwood J."/>
            <person name="Chapman J.A."/>
            <person name="Shapiro H."/>
            <person name="Aerts A."/>
            <person name="Otillar R.P."/>
            <person name="Terry A.Y."/>
            <person name="Boore J.L."/>
            <person name="Simakov O."/>
            <person name="Marletaz F."/>
            <person name="Cho S.-J."/>
            <person name="Edsinger-Gonzales E."/>
            <person name="Havlak P."/>
            <person name="Kuo D.-H."/>
            <person name="Larsson T."/>
            <person name="Lv J."/>
            <person name="Arendt D."/>
            <person name="Savage R."/>
            <person name="Osoegawa K."/>
            <person name="de Jong P."/>
            <person name="Lindberg D.R."/>
            <person name="Seaver E.C."/>
            <person name="Weisblat D.A."/>
            <person name="Putnam N.H."/>
            <person name="Grigoriev I.V."/>
            <person name="Rokhsar D.S."/>
        </authorList>
    </citation>
    <scope>NUCLEOTIDE SEQUENCE</scope>
    <source>
        <strain evidence="6">I ESC-2004</strain>
    </source>
</reference>